<organism evidence="2 4">
    <name type="scientific">Alternaria alternata</name>
    <name type="common">Alternaria rot fungus</name>
    <name type="synonym">Torula alternata</name>
    <dbReference type="NCBI Taxonomy" id="5599"/>
    <lineage>
        <taxon>Eukaryota</taxon>
        <taxon>Fungi</taxon>
        <taxon>Dikarya</taxon>
        <taxon>Ascomycota</taxon>
        <taxon>Pezizomycotina</taxon>
        <taxon>Dothideomycetes</taxon>
        <taxon>Pleosporomycetidae</taxon>
        <taxon>Pleosporales</taxon>
        <taxon>Pleosporineae</taxon>
        <taxon>Pleosporaceae</taxon>
        <taxon>Alternaria</taxon>
        <taxon>Alternaria sect. Alternaria</taxon>
        <taxon>Alternaria alternata complex</taxon>
    </lineage>
</organism>
<dbReference type="VEuPathDB" id="FungiDB:CC77DRAFT_59900"/>
<evidence type="ECO:0000313" key="5">
    <source>
        <dbReference type="Proteomes" id="UP000291422"/>
    </source>
</evidence>
<keyword evidence="4" id="KW-1185">Reference proteome</keyword>
<feature type="compositionally biased region" description="Basic residues" evidence="1">
    <location>
        <begin position="217"/>
        <end position="226"/>
    </location>
</feature>
<protein>
    <submittedName>
        <fullName evidence="2">Uncharacterized protein</fullName>
    </submittedName>
</protein>
<feature type="compositionally biased region" description="Basic and acidic residues" evidence="1">
    <location>
        <begin position="48"/>
        <end position="67"/>
    </location>
</feature>
<feature type="compositionally biased region" description="Polar residues" evidence="1">
    <location>
        <begin position="236"/>
        <end position="247"/>
    </location>
</feature>
<evidence type="ECO:0000313" key="3">
    <source>
        <dbReference type="EMBL" id="RYN69029.1"/>
    </source>
</evidence>
<dbReference type="Proteomes" id="UP000077248">
    <property type="component" value="Unassembled WGS sequence"/>
</dbReference>
<dbReference type="EMBL" id="KV441469">
    <property type="protein sequence ID" value="OAG26613.1"/>
    <property type="molecule type" value="Genomic_DNA"/>
</dbReference>
<feature type="region of interest" description="Disordered" evidence="1">
    <location>
        <begin position="203"/>
        <end position="247"/>
    </location>
</feature>
<feature type="compositionally biased region" description="Polar residues" evidence="1">
    <location>
        <begin position="203"/>
        <end position="212"/>
    </location>
</feature>
<evidence type="ECO:0000256" key="1">
    <source>
        <dbReference type="SAM" id="MobiDB-lite"/>
    </source>
</evidence>
<dbReference type="RefSeq" id="XP_018392034.1">
    <property type="nucleotide sequence ID" value="XM_018532414.1"/>
</dbReference>
<reference evidence="2 4" key="1">
    <citation type="submission" date="2016-05" db="EMBL/GenBank/DDBJ databases">
        <title>Comparative analysis of secretome profiles of manganese(II)-oxidizing ascomycete fungi.</title>
        <authorList>
            <consortium name="DOE Joint Genome Institute"/>
            <person name="Zeiner C.A."/>
            <person name="Purvine S.O."/>
            <person name="Zink E.M."/>
            <person name="Wu S."/>
            <person name="Pasa-Tolic L."/>
            <person name="Chaput D.L."/>
            <person name="Haridas S."/>
            <person name="Grigoriev I.V."/>
            <person name="Santelli C.M."/>
            <person name="Hansel C.M."/>
        </authorList>
    </citation>
    <scope>NUCLEOTIDE SEQUENCE [LARGE SCALE GENOMIC DNA]</scope>
    <source>
        <strain evidence="2 4">SRC1lrK2f</strain>
    </source>
</reference>
<dbReference type="OMA" id="NARAPPD"/>
<feature type="compositionally biased region" description="Low complexity" evidence="1">
    <location>
        <begin position="1"/>
        <end position="20"/>
    </location>
</feature>
<gene>
    <name evidence="3" type="ORF">AA0117_g11118</name>
    <name evidence="2" type="ORF">CC77DRAFT_59900</name>
</gene>
<evidence type="ECO:0000313" key="2">
    <source>
        <dbReference type="EMBL" id="OAG26613.1"/>
    </source>
</evidence>
<accession>A0A177E3Q9</accession>
<feature type="region of interest" description="Disordered" evidence="1">
    <location>
        <begin position="287"/>
        <end position="308"/>
    </location>
</feature>
<dbReference type="EMBL" id="PDXD01000047">
    <property type="protein sequence ID" value="RYN69029.1"/>
    <property type="molecule type" value="Genomic_DNA"/>
</dbReference>
<reference evidence="5" key="2">
    <citation type="journal article" date="2019" name="bioRxiv">
        <title>Genomics, evolutionary history and diagnostics of the Alternaria alternata species group including apple and Asian pear pathotypes.</title>
        <authorList>
            <person name="Armitage A.D."/>
            <person name="Cockerton H.M."/>
            <person name="Sreenivasaprasad S."/>
            <person name="Woodhall J.W."/>
            <person name="Lane C.R."/>
            <person name="Harrison R.J."/>
            <person name="Clarkson J.P."/>
        </authorList>
    </citation>
    <scope>NUCLEOTIDE SEQUENCE [LARGE SCALE GENOMIC DNA]</scope>
    <source>
        <strain evidence="5">FERA 1177</strain>
    </source>
</reference>
<sequence>MPSITPKTTATKAAAFVWDAFPPPPPEAENWQPDPNSIPKAGNLPDPRFNRDPEQDRRSKSYRKEAKMYGQALSESASSPSTKESSLGRGLGQWPAPAARSTGFPRDFVQDVKPTSPSLESVTVLKSRKYPSISTKPTPRIDGPPKGTMELMPAPNYRRPETPVSRAPGKSASPTKSLSSVWASLEKAIAEDERKLDVSVVTATGSKISSRPESVRKKSIPPHLRSKSGEGKTIPPISSAQSFNPSLNPRAKAYDVMAWEMVSADSGIEHAKHGLHIQQDILDRSVVKQPTPNDNPSATPNARAPPDHGTKLRVMLIRAMEHELDLEKVAPERELMAMQRAELDRYYDKVCSAHQQWWEATRKT</sequence>
<feature type="compositionally biased region" description="Low complexity" evidence="1">
    <location>
        <begin position="72"/>
        <end position="87"/>
    </location>
</feature>
<feature type="compositionally biased region" description="Polar residues" evidence="1">
    <location>
        <begin position="288"/>
        <end position="300"/>
    </location>
</feature>
<proteinExistence type="predicted"/>
<reference evidence="3" key="3">
    <citation type="journal article" date="2019" name="J. ISSAAS">
        <title>Genomics, evolutionary history and diagnostics of the Alternaria alternata species group including apple and Asian pear pathotypes.</title>
        <authorList>
            <person name="Armitage A.D."/>
            <person name="Cockerton H.M."/>
            <person name="Sreenivasaprasad S."/>
            <person name="Woodhall J."/>
            <person name="Lane C."/>
            <person name="Harrison R.J."/>
            <person name="Clarkson J.P."/>
        </authorList>
    </citation>
    <scope>NUCLEOTIDE SEQUENCE</scope>
    <source>
        <strain evidence="3">FERA 1177</strain>
    </source>
</reference>
<dbReference type="KEGG" id="aalt:CC77DRAFT_59900"/>
<dbReference type="GeneID" id="29118008"/>
<evidence type="ECO:0000313" key="4">
    <source>
        <dbReference type="Proteomes" id="UP000077248"/>
    </source>
</evidence>
<name>A0A177E3Q9_ALTAL</name>
<dbReference type="AlphaFoldDB" id="A0A177E3Q9"/>
<dbReference type="Proteomes" id="UP000291422">
    <property type="component" value="Unassembled WGS sequence"/>
</dbReference>
<feature type="region of interest" description="Disordered" evidence="1">
    <location>
        <begin position="1"/>
        <end position="117"/>
    </location>
</feature>
<feature type="region of interest" description="Disordered" evidence="1">
    <location>
        <begin position="130"/>
        <end position="177"/>
    </location>
</feature>